<evidence type="ECO:0000313" key="5">
    <source>
        <dbReference type="Proteomes" id="UP000504882"/>
    </source>
</evidence>
<feature type="region of interest" description="Disordered" evidence="1">
    <location>
        <begin position="240"/>
        <end position="327"/>
    </location>
</feature>
<feature type="signal peptide" evidence="3">
    <location>
        <begin position="1"/>
        <end position="40"/>
    </location>
</feature>
<keyword evidence="2" id="KW-1133">Transmembrane helix</keyword>
<evidence type="ECO:0000256" key="1">
    <source>
        <dbReference type="SAM" id="MobiDB-lite"/>
    </source>
</evidence>
<keyword evidence="2" id="KW-0472">Membrane</keyword>
<evidence type="ECO:0000313" key="4">
    <source>
        <dbReference type="EMBL" id="TDE98756.1"/>
    </source>
</evidence>
<feature type="transmembrane region" description="Helical" evidence="2">
    <location>
        <begin position="725"/>
        <end position="742"/>
    </location>
</feature>
<dbReference type="Pfam" id="PF19516">
    <property type="entry name" value="DUF6049"/>
    <property type="match status" value="1"/>
</dbReference>
<keyword evidence="2" id="KW-0812">Transmembrane</keyword>
<dbReference type="RefSeq" id="WP_133105658.1">
    <property type="nucleotide sequence ID" value="NZ_SMNA01000001.1"/>
</dbReference>
<comment type="caution">
    <text evidence="4">The sequence shown here is derived from an EMBL/GenBank/DDBJ whole genome shotgun (WGS) entry which is preliminary data.</text>
</comment>
<feature type="compositionally biased region" description="Low complexity" evidence="1">
    <location>
        <begin position="292"/>
        <end position="314"/>
    </location>
</feature>
<sequence>MTRREPRAIRVRAVLAACLLGILAALGPLAPAATVPSATAAPGDVTVEITGMTPAVLRPGLDLVVTGTITNETGEVLTDPTVRLRMQSRVPESRNSLDRWLEGEATAGLVSTLTLANLGQDVAPGASAAFTVSIPSDQSPFGGSPAWGPRGIEIVVSDAGETWRTRSELLWYPETLETTARTEVTVLLPLTPTAQEWAAATQQDVLVGQVAAPRITALVEATRDLPVAWALDPVLLELPVGSEPTGAEPGEQDPTTGPADDGAGETTDPATVDPPGATDGTDPTDPTPTDPTDPTTTPGATDPGTEPTPSGTPTDPAPGSGADPDAILTATDLPAFVQSLAAASAQRDVVALSYADADAVTLAESEDTTIADAAADRAARLFEEREVVVLDDVIWPAATDAATLEAIARSGAQTVVLPADEVPTTGDLTYTPSGRTEISTSGGEVEAALWDGPLSRSLTDPDLTAVEARQSFLAQTAVVTRERPNDARGLLAALPRDLGADPGDAERLRAILGSLAEAPWLEVTSLRSLLGRSAGTEGRSVQVSAPEGDRLTGAELRRLGETWTSLDAFNDVLAEPGALTNAPAVGLLSAPATALIERTQIRSTLVDGATAAVADLLTQISVQAGSSVLLISDASEVPVTIDNAMDADASVVVQLDPSDPRLRADDGVAATIPANGTTTVRVPVTAVASGDVTVEVLVLAAEDGTSVAQPSSFDVRVRPDWESTGLTAAVVVLGVAFVFGLIRTIRKGGRRYPPEAAEPRPAATDTEDDR</sequence>
<keyword evidence="5" id="KW-1185">Reference proteome</keyword>
<accession>A0ABY2E8B8</accession>
<dbReference type="Proteomes" id="UP000504882">
    <property type="component" value="Unassembled WGS sequence"/>
</dbReference>
<organism evidence="4 5">
    <name type="scientific">Occultella glacieicola</name>
    <dbReference type="NCBI Taxonomy" id="2518684"/>
    <lineage>
        <taxon>Bacteria</taxon>
        <taxon>Bacillati</taxon>
        <taxon>Actinomycetota</taxon>
        <taxon>Actinomycetes</taxon>
        <taxon>Micrococcales</taxon>
        <taxon>Ruaniaceae</taxon>
        <taxon>Occultella</taxon>
    </lineage>
</organism>
<protein>
    <submittedName>
        <fullName evidence="4">Uncharacterized protein</fullName>
    </submittedName>
</protein>
<gene>
    <name evidence="4" type="ORF">EXU48_00685</name>
</gene>
<reference evidence="4 5" key="1">
    <citation type="submission" date="2019-03" db="EMBL/GenBank/DDBJ databases">
        <title>Genomic features of bacteria from cold environments.</title>
        <authorList>
            <person name="Shen L."/>
        </authorList>
    </citation>
    <scope>NUCLEOTIDE SEQUENCE [LARGE SCALE GENOMIC DNA]</scope>
    <source>
        <strain evidence="5">T3246-1</strain>
    </source>
</reference>
<feature type="chain" id="PRO_5046131678" evidence="3">
    <location>
        <begin position="41"/>
        <end position="770"/>
    </location>
</feature>
<keyword evidence="3" id="KW-0732">Signal</keyword>
<dbReference type="EMBL" id="SMNA01000001">
    <property type="protein sequence ID" value="TDE98756.1"/>
    <property type="molecule type" value="Genomic_DNA"/>
</dbReference>
<feature type="region of interest" description="Disordered" evidence="1">
    <location>
        <begin position="750"/>
        <end position="770"/>
    </location>
</feature>
<evidence type="ECO:0000256" key="2">
    <source>
        <dbReference type="SAM" id="Phobius"/>
    </source>
</evidence>
<name>A0ABY2E8B8_9MICO</name>
<feature type="compositionally biased region" description="Low complexity" evidence="1">
    <location>
        <begin position="273"/>
        <end position="284"/>
    </location>
</feature>
<dbReference type="InterPro" id="IPR046112">
    <property type="entry name" value="DUF6049"/>
</dbReference>
<proteinExistence type="predicted"/>
<evidence type="ECO:0000256" key="3">
    <source>
        <dbReference type="SAM" id="SignalP"/>
    </source>
</evidence>